<feature type="region of interest" description="Disordered" evidence="1">
    <location>
        <begin position="267"/>
        <end position="301"/>
    </location>
</feature>
<evidence type="ECO:0000313" key="3">
    <source>
        <dbReference type="Proteomes" id="UP000250043"/>
    </source>
</evidence>
<organism evidence="2 3">
    <name type="scientific">Obba rivulosa</name>
    <dbReference type="NCBI Taxonomy" id="1052685"/>
    <lineage>
        <taxon>Eukaryota</taxon>
        <taxon>Fungi</taxon>
        <taxon>Dikarya</taxon>
        <taxon>Basidiomycota</taxon>
        <taxon>Agaricomycotina</taxon>
        <taxon>Agaricomycetes</taxon>
        <taxon>Polyporales</taxon>
        <taxon>Gelatoporiaceae</taxon>
        <taxon>Obba</taxon>
    </lineage>
</organism>
<name>A0A8E2AP27_9APHY</name>
<protein>
    <submittedName>
        <fullName evidence="2">Uncharacterized protein</fullName>
    </submittedName>
</protein>
<feature type="region of interest" description="Disordered" evidence="1">
    <location>
        <begin position="354"/>
        <end position="421"/>
    </location>
</feature>
<feature type="compositionally biased region" description="Basic and acidic residues" evidence="1">
    <location>
        <begin position="497"/>
        <end position="513"/>
    </location>
</feature>
<feature type="compositionally biased region" description="Acidic residues" evidence="1">
    <location>
        <begin position="643"/>
        <end position="660"/>
    </location>
</feature>
<feature type="region of interest" description="Disordered" evidence="1">
    <location>
        <begin position="543"/>
        <end position="590"/>
    </location>
</feature>
<evidence type="ECO:0000256" key="1">
    <source>
        <dbReference type="SAM" id="MobiDB-lite"/>
    </source>
</evidence>
<feature type="region of interest" description="Disordered" evidence="1">
    <location>
        <begin position="436"/>
        <end position="515"/>
    </location>
</feature>
<accession>A0A8E2AP27</accession>
<dbReference type="EMBL" id="KV722474">
    <property type="protein sequence ID" value="OCH87743.1"/>
    <property type="molecule type" value="Genomic_DNA"/>
</dbReference>
<dbReference type="Proteomes" id="UP000250043">
    <property type="component" value="Unassembled WGS sequence"/>
</dbReference>
<sequence>MIPRSQASKRAGRRLASTTVRQGRKGHLYVEPSDPLPPTPEEAVKITVRRVKKAERDERMDVTLSLTPVKTYMGGFTRPRDLRASNWFPGGAYVTRNKRYESPPDAAFEKHTVFLLESRYPVKHEVGRVDSYEHIVGMCRESDFPAIMQMYNSKYCPSDTRESMDNARWPWLKPKKVKSEMRHEWKEEAQLELKRLKNGEWTPDEVVKVVSIENAELTGSNMTATGSGPKPKKTRTKPTELVSSGLLTAESVDSPASLDQRRLFHASVSAPSSDSISSRDRVKIPGSSWSKPPRESQDADDSVVPTYYIEWKRQRDAISERKEEEGGLMAELNAGVLSDGIAAETKVREEKIPVEVKERDGTVRHPSGFEPPTPETEFHPAAAKEPTEEPNSLLTTVKQLWDERPAVDPAAPEPDTQVEQEFVRLRLECEVNAAGTLTTATSPLDTEPSGDPAPANVSADQSTFSERSDIQTSSWDSPSHSSRKSPHPEEVVPPYYIERKRQRESISERKEEEGSLMAELSAGILSEGLAAQTKAREEKIPVEVEGKDGSVQHPSGFVPPTPETDFHPAVSKTPEMPPKTPWTDVPAKKGRGFHSSAMVRAAEVDLPKNVLHAPDESESSISSAPADSDTNFVDFAQEEYDDALEDEDADEGDEGDEGEVVQEVKPRLSPAQEIDDARKKLRGQYIPTLKDTPFWRPLLTMTFPTRPIGLTILRLSKGMPRGTPFYATISNDDRKCHSSFPARMRCLRLDRMAQLTIDMAKLLAGQRGGIVGLRLSPKDRGRGINGERLDDRIPYDMRVIKVGVGEWYSRADEVKEAYKLDAQEAEVDDSIEVFGLDERGNRTDGGSWPESKSRPFVGNIERWMAVKLGVNIQELPPHVKNKRRAELAREYHREMVQDLAQSHRSVILPPFNMGFRQSEPSLQSEQSKDE</sequence>
<evidence type="ECO:0000313" key="2">
    <source>
        <dbReference type="EMBL" id="OCH87743.1"/>
    </source>
</evidence>
<dbReference type="AlphaFoldDB" id="A0A8E2AP27"/>
<feature type="region of interest" description="Disordered" evidence="1">
    <location>
        <begin position="643"/>
        <end position="674"/>
    </location>
</feature>
<feature type="compositionally biased region" description="Low complexity" evidence="1">
    <location>
        <begin position="267"/>
        <end position="276"/>
    </location>
</feature>
<feature type="region of interest" description="Disordered" evidence="1">
    <location>
        <begin position="219"/>
        <end position="248"/>
    </location>
</feature>
<reference evidence="2 3" key="1">
    <citation type="submission" date="2016-07" db="EMBL/GenBank/DDBJ databases">
        <title>Draft genome of the white-rot fungus Obba rivulosa 3A-2.</title>
        <authorList>
            <consortium name="DOE Joint Genome Institute"/>
            <person name="Miettinen O."/>
            <person name="Riley R."/>
            <person name="Acob R."/>
            <person name="Barry K."/>
            <person name="Cullen D."/>
            <person name="De Vries R."/>
            <person name="Hainaut M."/>
            <person name="Hatakka A."/>
            <person name="Henrissat B."/>
            <person name="Hilden K."/>
            <person name="Kuo R."/>
            <person name="Labutti K."/>
            <person name="Lipzen A."/>
            <person name="Makela M.R."/>
            <person name="Sandor L."/>
            <person name="Spatafora J.W."/>
            <person name="Grigoriev I.V."/>
            <person name="Hibbett D.S."/>
        </authorList>
    </citation>
    <scope>NUCLEOTIDE SEQUENCE [LARGE SCALE GENOMIC DNA]</scope>
    <source>
        <strain evidence="2 3">3A-2</strain>
    </source>
</reference>
<feature type="region of interest" description="Disordered" evidence="1">
    <location>
        <begin position="1"/>
        <end position="40"/>
    </location>
</feature>
<dbReference type="OrthoDB" id="3258969at2759"/>
<keyword evidence="3" id="KW-1185">Reference proteome</keyword>
<feature type="compositionally biased region" description="Basic and acidic residues" evidence="1">
    <location>
        <begin position="354"/>
        <end position="363"/>
    </location>
</feature>
<gene>
    <name evidence="2" type="ORF">OBBRIDRAFT_889572</name>
</gene>
<proteinExistence type="predicted"/>
<feature type="compositionally biased region" description="Polar residues" evidence="1">
    <location>
        <begin position="389"/>
        <end position="398"/>
    </location>
</feature>